<dbReference type="GO" id="GO:0003723">
    <property type="term" value="F:RNA binding"/>
    <property type="evidence" value="ECO:0007669"/>
    <property type="project" value="UniProtKB-UniRule"/>
</dbReference>
<evidence type="ECO:0000256" key="2">
    <source>
        <dbReference type="ARBA" id="ARBA00022552"/>
    </source>
</evidence>
<evidence type="ECO:0000256" key="5">
    <source>
        <dbReference type="ARBA" id="ARBA00022691"/>
    </source>
</evidence>
<comment type="function">
    <text evidence="7">Specifically dimethylates two adjacent adenosines (A1518 and A1519) in the loop of a conserved hairpin near the 3'-end of 16S rRNA in the 30S particle. May play a critical role in biogenesis of 30S subunits.</text>
</comment>
<comment type="catalytic activity">
    <reaction evidence="7">
        <text>adenosine(1518)/adenosine(1519) in 16S rRNA + 4 S-adenosyl-L-methionine = N(6)-dimethyladenosine(1518)/N(6)-dimethyladenosine(1519) in 16S rRNA + 4 S-adenosyl-L-homocysteine + 4 H(+)</text>
        <dbReference type="Rhea" id="RHEA:19609"/>
        <dbReference type="Rhea" id="RHEA-COMP:10232"/>
        <dbReference type="Rhea" id="RHEA-COMP:10233"/>
        <dbReference type="ChEBI" id="CHEBI:15378"/>
        <dbReference type="ChEBI" id="CHEBI:57856"/>
        <dbReference type="ChEBI" id="CHEBI:59789"/>
        <dbReference type="ChEBI" id="CHEBI:74411"/>
        <dbReference type="ChEBI" id="CHEBI:74493"/>
        <dbReference type="EC" id="2.1.1.182"/>
    </reaction>
</comment>
<keyword evidence="6 7" id="KW-0694">RNA-binding</keyword>
<feature type="binding site" evidence="7 8">
    <location>
        <position position="17"/>
    </location>
    <ligand>
        <name>S-adenosyl-L-methionine</name>
        <dbReference type="ChEBI" id="CHEBI:59789"/>
    </ligand>
</feature>
<evidence type="ECO:0000259" key="9">
    <source>
        <dbReference type="SMART" id="SM00650"/>
    </source>
</evidence>
<reference evidence="10 11" key="1">
    <citation type="submission" date="2018-04" db="EMBL/GenBank/DDBJ databases">
        <title>Genome sequence of Buchnera aphidicola from Melaphis sacchari.</title>
        <authorList>
            <person name="Geib S.M."/>
            <person name="Palmer N.A."/>
            <person name="Sattler S.E."/>
            <person name="Sarath G."/>
        </authorList>
    </citation>
    <scope>NUCLEOTIDE SEQUENCE [LARGE SCALE GENOMIC DNA]</scope>
    <source>
        <strain evidence="10 11">LSU</strain>
    </source>
</reference>
<accession>A0A2U8DHC5</accession>
<keyword evidence="4 7" id="KW-0808">Transferase</keyword>
<feature type="binding site" evidence="7 8">
    <location>
        <position position="44"/>
    </location>
    <ligand>
        <name>S-adenosyl-L-methionine</name>
        <dbReference type="ChEBI" id="CHEBI:59789"/>
    </ligand>
</feature>
<comment type="similarity">
    <text evidence="7">Belongs to the class I-like SAM-binding methyltransferase superfamily. rRNA adenine N(6)-methyltransferase family. RsmA subfamily.</text>
</comment>
<sequence>MNRIKKYHFPIKELGQNFLIDKDIIAQIVQIINPKSNEILIEIGPGLAALTKPICRLIKELIVIEIDKNLLNFLKKYSFYSQLNIFCQNALKFDYLDLYNKKNKLIRIFGNLPYHISTTLIFYLFKNINIIKDMNFMLQKEVAERLVAVPGSKLYGRLSIIAQYYCDIKILLNIFPERFWPIPKVHSSFVNLTPHTSNVPYFTHNINILSYITNIAFQQRRKMLRHSLKKIFSENVLIKLDIDPRLRAENISISQYCRLSNYVVKNNILNNNSKNTLKKKNEHLFNQRYSWLLR</sequence>
<dbReference type="OrthoDB" id="9814755at2"/>
<dbReference type="FunFam" id="1.10.8.100:FF:000001">
    <property type="entry name" value="Ribosomal RNA small subunit methyltransferase A"/>
    <property type="match status" value="1"/>
</dbReference>
<feature type="binding site" evidence="7 8">
    <location>
        <position position="65"/>
    </location>
    <ligand>
        <name>S-adenosyl-L-methionine</name>
        <dbReference type="ChEBI" id="CHEBI:59789"/>
    </ligand>
</feature>
<dbReference type="GO" id="GO:0005829">
    <property type="term" value="C:cytosol"/>
    <property type="evidence" value="ECO:0007669"/>
    <property type="project" value="TreeGrafter"/>
</dbReference>
<evidence type="ECO:0000256" key="4">
    <source>
        <dbReference type="ARBA" id="ARBA00022679"/>
    </source>
</evidence>
<comment type="caution">
    <text evidence="7 8">Lacks conserved residue(s) required for the propagation of feature annotation.</text>
</comment>
<evidence type="ECO:0000256" key="7">
    <source>
        <dbReference type="HAMAP-Rule" id="MF_00607"/>
    </source>
</evidence>
<keyword evidence="2 7" id="KW-0698">rRNA processing</keyword>
<feature type="binding site" evidence="7 8">
    <location>
        <position position="19"/>
    </location>
    <ligand>
        <name>S-adenosyl-L-methionine</name>
        <dbReference type="ChEBI" id="CHEBI:59789"/>
    </ligand>
</feature>
<dbReference type="EMBL" id="CP029161">
    <property type="protein sequence ID" value="AWH90624.1"/>
    <property type="molecule type" value="Genomic_DNA"/>
</dbReference>
<keyword evidence="3 7" id="KW-0489">Methyltransferase</keyword>
<dbReference type="InterPro" id="IPR011530">
    <property type="entry name" value="rRNA_adenine_dimethylase"/>
</dbReference>
<dbReference type="InterPro" id="IPR001737">
    <property type="entry name" value="KsgA/Erm"/>
</dbReference>
<keyword evidence="1 7" id="KW-0963">Cytoplasm</keyword>
<protein>
    <recommendedName>
        <fullName evidence="7">Ribosomal RNA small subunit methyltransferase A</fullName>
        <ecNumber evidence="7">2.1.1.182</ecNumber>
    </recommendedName>
    <alternativeName>
        <fullName evidence="7">16S rRNA (adenine(1518)-N(6)/adenine(1519)-N(6))-dimethyltransferase</fullName>
    </alternativeName>
    <alternativeName>
        <fullName evidence="7">16S rRNA dimethyladenosine transferase</fullName>
    </alternativeName>
    <alternativeName>
        <fullName evidence="7">16S rRNA dimethylase</fullName>
    </alternativeName>
    <alternativeName>
        <fullName evidence="7">S-adenosylmethionine-6-N', N'-adenosyl(rRNA) dimethyltransferase</fullName>
    </alternativeName>
</protein>
<dbReference type="InterPro" id="IPR029063">
    <property type="entry name" value="SAM-dependent_MTases_sf"/>
</dbReference>
<evidence type="ECO:0000256" key="3">
    <source>
        <dbReference type="ARBA" id="ARBA00022603"/>
    </source>
</evidence>
<keyword evidence="5 7" id="KW-0949">S-adenosyl-L-methionine</keyword>
<dbReference type="HAMAP" id="MF_00607">
    <property type="entry name" value="16SrRNA_methyltr_A"/>
    <property type="match status" value="1"/>
</dbReference>
<dbReference type="InterPro" id="IPR020596">
    <property type="entry name" value="rRNA_Ade_Mease_Trfase_CS"/>
</dbReference>
<dbReference type="InterPro" id="IPR023165">
    <property type="entry name" value="rRNA_Ade_diMease-like_C"/>
</dbReference>
<evidence type="ECO:0000256" key="6">
    <source>
        <dbReference type="ARBA" id="ARBA00022884"/>
    </source>
</evidence>
<organism evidence="10 11">
    <name type="scientific">Buchnera aphidicola</name>
    <name type="common">Melanaphis sacchari</name>
    <dbReference type="NCBI Taxonomy" id="2173854"/>
    <lineage>
        <taxon>Bacteria</taxon>
        <taxon>Pseudomonadati</taxon>
        <taxon>Pseudomonadota</taxon>
        <taxon>Gammaproteobacteria</taxon>
        <taxon>Enterobacterales</taxon>
        <taxon>Erwiniaceae</taxon>
        <taxon>Buchnera</taxon>
    </lineage>
</organism>
<dbReference type="PANTHER" id="PTHR11727:SF7">
    <property type="entry name" value="DIMETHYLADENOSINE TRANSFERASE-RELATED"/>
    <property type="match status" value="1"/>
</dbReference>
<dbReference type="SMART" id="SM00650">
    <property type="entry name" value="rADc"/>
    <property type="match status" value="1"/>
</dbReference>
<proteinExistence type="inferred from homology"/>
<dbReference type="EC" id="2.1.1.182" evidence="7"/>
<evidence type="ECO:0000313" key="11">
    <source>
        <dbReference type="Proteomes" id="UP000244884"/>
    </source>
</evidence>
<dbReference type="Gene3D" id="3.40.50.150">
    <property type="entry name" value="Vaccinia Virus protein VP39"/>
    <property type="match status" value="1"/>
</dbReference>
<dbReference type="RefSeq" id="WP_158341400.1">
    <property type="nucleotide sequence ID" value="NZ_CP029161.1"/>
</dbReference>
<dbReference type="InterPro" id="IPR020598">
    <property type="entry name" value="rRNA_Ade_methylase_Trfase_N"/>
</dbReference>
<dbReference type="PANTHER" id="PTHR11727">
    <property type="entry name" value="DIMETHYLADENOSINE TRANSFERASE"/>
    <property type="match status" value="1"/>
</dbReference>
<dbReference type="NCBIfam" id="TIGR00755">
    <property type="entry name" value="ksgA"/>
    <property type="match status" value="1"/>
</dbReference>
<feature type="binding site" evidence="7 8">
    <location>
        <position position="111"/>
    </location>
    <ligand>
        <name>S-adenosyl-L-methionine</name>
        <dbReference type="ChEBI" id="CHEBI:59789"/>
    </ligand>
</feature>
<name>A0A2U8DHC5_9GAMM</name>
<evidence type="ECO:0000256" key="8">
    <source>
        <dbReference type="PROSITE-ProRule" id="PRU01026"/>
    </source>
</evidence>
<dbReference type="AlphaFoldDB" id="A0A2U8DHC5"/>
<comment type="subcellular location">
    <subcellularLocation>
        <location evidence="7">Cytoplasm</location>
    </subcellularLocation>
</comment>
<dbReference type="SUPFAM" id="SSF53335">
    <property type="entry name" value="S-adenosyl-L-methionine-dependent methyltransferases"/>
    <property type="match status" value="1"/>
</dbReference>
<dbReference type="Gene3D" id="1.10.8.100">
    <property type="entry name" value="Ribosomal RNA adenine dimethylase-like, domain 2"/>
    <property type="match status" value="1"/>
</dbReference>
<gene>
    <name evidence="7" type="primary">rsmA</name>
    <name evidence="7" type="synonym">ksgA</name>
    <name evidence="10" type="ORF">DD681_02335</name>
</gene>
<evidence type="ECO:0000313" key="10">
    <source>
        <dbReference type="EMBL" id="AWH90624.1"/>
    </source>
</evidence>
<dbReference type="Proteomes" id="UP000244884">
    <property type="component" value="Chromosome"/>
</dbReference>
<dbReference type="PROSITE" id="PS01131">
    <property type="entry name" value="RRNA_A_DIMETH"/>
    <property type="match status" value="1"/>
</dbReference>
<feature type="domain" description="Ribosomal RNA adenine methylase transferase N-terminal" evidence="9">
    <location>
        <begin position="24"/>
        <end position="196"/>
    </location>
</feature>
<dbReference type="GO" id="GO:0052908">
    <property type="term" value="F:16S rRNA (adenine(1518)-N(6)/adenine(1519)-N(6))-dimethyltransferase activity"/>
    <property type="evidence" value="ECO:0007669"/>
    <property type="project" value="UniProtKB-EC"/>
</dbReference>
<dbReference type="PROSITE" id="PS51689">
    <property type="entry name" value="SAM_RNA_A_N6_MT"/>
    <property type="match status" value="1"/>
</dbReference>
<evidence type="ECO:0000256" key="1">
    <source>
        <dbReference type="ARBA" id="ARBA00022490"/>
    </source>
</evidence>
<dbReference type="Pfam" id="PF00398">
    <property type="entry name" value="RrnaAD"/>
    <property type="match status" value="1"/>
</dbReference>